<protein>
    <submittedName>
        <fullName evidence="1">Uncharacterized protein</fullName>
    </submittedName>
</protein>
<dbReference type="Proteomes" id="UP000054423">
    <property type="component" value="Unassembled WGS sequence"/>
</dbReference>
<dbReference type="AlphaFoldDB" id="W2JZ77"/>
<reference evidence="1" key="1">
    <citation type="submission" date="2013-11" db="EMBL/GenBank/DDBJ databases">
        <title>The Genome Sequence of Phytophthora parasitica CHvinca01.</title>
        <authorList>
            <consortium name="The Broad Institute Genomics Platform"/>
            <person name="Russ C."/>
            <person name="Tyler B."/>
            <person name="Panabieres F."/>
            <person name="Shan W."/>
            <person name="Tripathy S."/>
            <person name="Grunwald N."/>
            <person name="Machado M."/>
            <person name="Johnson C.S."/>
            <person name="Arredondo F."/>
            <person name="Hong C."/>
            <person name="Coffey M."/>
            <person name="Young S.K."/>
            <person name="Zeng Q."/>
            <person name="Gargeya S."/>
            <person name="Fitzgerald M."/>
            <person name="Abouelleil A."/>
            <person name="Alvarado L."/>
            <person name="Chapman S.B."/>
            <person name="Gainer-Dewar J."/>
            <person name="Goldberg J."/>
            <person name="Griggs A."/>
            <person name="Gujja S."/>
            <person name="Hansen M."/>
            <person name="Howarth C."/>
            <person name="Imamovic A."/>
            <person name="Ireland A."/>
            <person name="Larimer J."/>
            <person name="McCowan C."/>
            <person name="Murphy C."/>
            <person name="Pearson M."/>
            <person name="Poon T.W."/>
            <person name="Priest M."/>
            <person name="Roberts A."/>
            <person name="Saif S."/>
            <person name="Shea T."/>
            <person name="Sykes S."/>
            <person name="Wortman J."/>
            <person name="Nusbaum C."/>
            <person name="Birren B."/>
        </authorList>
    </citation>
    <scope>NUCLEOTIDE SEQUENCE [LARGE SCALE GENOMIC DNA]</scope>
    <source>
        <strain evidence="1">CHvinca01</strain>
    </source>
</reference>
<accession>W2JZ77</accession>
<gene>
    <name evidence="1" type="ORF">L917_21563</name>
</gene>
<organism evidence="1">
    <name type="scientific">Phytophthora nicotianae</name>
    <name type="common">Potato buckeye rot agent</name>
    <name type="synonym">Phytophthora parasitica</name>
    <dbReference type="NCBI Taxonomy" id="4792"/>
    <lineage>
        <taxon>Eukaryota</taxon>
        <taxon>Sar</taxon>
        <taxon>Stramenopiles</taxon>
        <taxon>Oomycota</taxon>
        <taxon>Peronosporomycetes</taxon>
        <taxon>Peronosporales</taxon>
        <taxon>Peronosporaceae</taxon>
        <taxon>Phytophthora</taxon>
    </lineage>
</organism>
<proteinExistence type="predicted"/>
<feature type="non-terminal residue" evidence="1">
    <location>
        <position position="1"/>
    </location>
</feature>
<dbReference type="OrthoDB" id="128557at2759"/>
<evidence type="ECO:0000313" key="1">
    <source>
        <dbReference type="EMBL" id="ETL77495.1"/>
    </source>
</evidence>
<sequence length="75" mass="8805">KPRTQLKQSKLSRGADRLAAHKYPSHLTVSLKELLIWAKNAPNLKDILEMLEKYPAQLEDPYLRDRSMEHHWEVA</sequence>
<dbReference type="EMBL" id="KI683623">
    <property type="protein sequence ID" value="ETL77495.1"/>
    <property type="molecule type" value="Genomic_DNA"/>
</dbReference>
<name>W2JZ77_PHYNI</name>